<proteinExistence type="predicted"/>
<name>A0A1Y2MIH5_PSEAH</name>
<evidence type="ECO:0000256" key="1">
    <source>
        <dbReference type="ARBA" id="ARBA00023002"/>
    </source>
</evidence>
<dbReference type="CDD" id="cd01097">
    <property type="entry name" value="Tetrahydromethanopterin_reductase"/>
    <property type="match status" value="1"/>
</dbReference>
<organism evidence="3 4">
    <name type="scientific">Pseudonocardia autotrophica</name>
    <name type="common">Amycolata autotrophica</name>
    <name type="synonym">Nocardia autotrophica</name>
    <dbReference type="NCBI Taxonomy" id="2074"/>
    <lineage>
        <taxon>Bacteria</taxon>
        <taxon>Bacillati</taxon>
        <taxon>Actinomycetota</taxon>
        <taxon>Actinomycetes</taxon>
        <taxon>Pseudonocardiales</taxon>
        <taxon>Pseudonocardiaceae</taxon>
        <taxon>Pseudonocardia</taxon>
    </lineage>
</organism>
<dbReference type="GO" id="GO:0016705">
    <property type="term" value="F:oxidoreductase activity, acting on paired donors, with incorporation or reduction of molecular oxygen"/>
    <property type="evidence" value="ECO:0007669"/>
    <property type="project" value="InterPro"/>
</dbReference>
<accession>A0A1Y2MIH5</accession>
<dbReference type="Proteomes" id="UP000194360">
    <property type="component" value="Unassembled WGS sequence"/>
</dbReference>
<dbReference type="EC" id="1.1.98.2" evidence="3"/>
<evidence type="ECO:0000259" key="2">
    <source>
        <dbReference type="Pfam" id="PF00296"/>
    </source>
</evidence>
<sequence>MSLTFSIRLNNDLEVRTLIDIARVAEAHGFDQIWVSNDLFLRSGPIILSAIAQHTERIRIGSGILNPYSIHPSEIAMMAATLQEVSGGRFLLGLGAGAEDFLDWAGLGRPKPLTTTREAIIAIRALLAGKSPSDVPGSGVGWTSRARLAAGEGHTPIYVGGMSPKMLAMAGAHADGVLPLLYPPEHFATAAAQIADGAREAGRTLADIDLPACFWCCVDDDPERASAELADKIAYYGASFAPYLLSKAGLTVEDFGPIQEALADGDTAKARSLVTPTMLGLGIAGGPDAVILRCRGLMADGATHLSFGPPLGLDPQTAVHTLGERVLPAIRAQVETMSS</sequence>
<reference evidence="3 4" key="1">
    <citation type="submission" date="2016-09" db="EMBL/GenBank/DDBJ databases">
        <title>Pseudonocardia autotrophica DSM535, a candidate organism with high potential of specific P450 cytochromes.</title>
        <authorList>
            <person name="Grumaz C."/>
            <person name="Vainshtein Y."/>
            <person name="Kirstahler P."/>
            <person name="Sohn K."/>
        </authorList>
    </citation>
    <scope>NUCLEOTIDE SEQUENCE [LARGE SCALE GENOMIC DNA]</scope>
    <source>
        <strain evidence="3 4">DSM 535</strain>
    </source>
</reference>
<feature type="domain" description="Luciferase-like" evidence="2">
    <location>
        <begin position="14"/>
        <end position="303"/>
    </location>
</feature>
<dbReference type="Pfam" id="PF00296">
    <property type="entry name" value="Bac_luciferase"/>
    <property type="match status" value="1"/>
</dbReference>
<dbReference type="PANTHER" id="PTHR43244">
    <property type="match status" value="1"/>
</dbReference>
<dbReference type="InterPro" id="IPR011251">
    <property type="entry name" value="Luciferase-like_dom"/>
</dbReference>
<dbReference type="RefSeq" id="WP_085916592.1">
    <property type="nucleotide sequence ID" value="NZ_AP018920.1"/>
</dbReference>
<dbReference type="InterPro" id="IPR050564">
    <property type="entry name" value="F420-G6PD/mer"/>
</dbReference>
<dbReference type="AlphaFoldDB" id="A0A1Y2MIH5"/>
<dbReference type="OrthoDB" id="675245at2"/>
<evidence type="ECO:0000313" key="3">
    <source>
        <dbReference type="EMBL" id="OSY34769.1"/>
    </source>
</evidence>
<protein>
    <submittedName>
        <fullName evidence="3">F420-dependent glucose-6-phosphate dehydrogenase</fullName>
        <ecNumber evidence="3">1.1.98.2</ecNumber>
    </submittedName>
</protein>
<dbReference type="Gene3D" id="3.20.20.30">
    <property type="entry name" value="Luciferase-like domain"/>
    <property type="match status" value="1"/>
</dbReference>
<keyword evidence="4" id="KW-1185">Reference proteome</keyword>
<dbReference type="GO" id="GO:0052749">
    <property type="term" value="F:glucose-6-phosphate dehydrogenase (coenzyme F420) activity"/>
    <property type="evidence" value="ECO:0007669"/>
    <property type="project" value="UniProtKB-EC"/>
</dbReference>
<keyword evidence="1 3" id="KW-0560">Oxidoreductase</keyword>
<dbReference type="STRING" id="2074.BG845_06546"/>
<dbReference type="InterPro" id="IPR036661">
    <property type="entry name" value="Luciferase-like_sf"/>
</dbReference>
<comment type="caution">
    <text evidence="3">The sequence shown here is derived from an EMBL/GenBank/DDBJ whole genome shotgun (WGS) entry which is preliminary data.</text>
</comment>
<dbReference type="PANTHER" id="PTHR43244:SF1">
    <property type="entry name" value="5,10-METHYLENETETRAHYDROMETHANOPTERIN REDUCTASE"/>
    <property type="match status" value="1"/>
</dbReference>
<dbReference type="SUPFAM" id="SSF51679">
    <property type="entry name" value="Bacterial luciferase-like"/>
    <property type="match status" value="1"/>
</dbReference>
<gene>
    <name evidence="3" type="primary">fgd1_5</name>
    <name evidence="3" type="ORF">BG845_06546</name>
</gene>
<evidence type="ECO:0000313" key="4">
    <source>
        <dbReference type="Proteomes" id="UP000194360"/>
    </source>
</evidence>
<dbReference type="EMBL" id="MIGB01000067">
    <property type="protein sequence ID" value="OSY34769.1"/>
    <property type="molecule type" value="Genomic_DNA"/>
</dbReference>